<dbReference type="Proteomes" id="UP000325211">
    <property type="component" value="Chromosome"/>
</dbReference>
<proteinExistence type="predicted"/>
<protein>
    <submittedName>
        <fullName evidence="1">Uncharacterized protein</fullName>
    </submittedName>
</protein>
<evidence type="ECO:0000313" key="2">
    <source>
        <dbReference type="Proteomes" id="UP000325211"/>
    </source>
</evidence>
<evidence type="ECO:0000313" key="1">
    <source>
        <dbReference type="EMBL" id="QES46665.1"/>
    </source>
</evidence>
<organism evidence="1 2">
    <name type="scientific">Streptomyces venezuelae</name>
    <dbReference type="NCBI Taxonomy" id="54571"/>
    <lineage>
        <taxon>Bacteria</taxon>
        <taxon>Bacillati</taxon>
        <taxon>Actinomycetota</taxon>
        <taxon>Actinomycetes</taxon>
        <taxon>Kitasatosporales</taxon>
        <taxon>Streptomycetaceae</taxon>
        <taxon>Streptomyces</taxon>
    </lineage>
</organism>
<sequence>MASARVAVNFTSWVLHGKTSWSDGFADLVGAAGFAGVADLVGVAGLVGVADLAGVAGLVGVADLAGAADPVGVAAGAPGPPGASSSVGPQAVRVRADTAARATAALRTVLMGCSPRSRTGWVPASRGSFTAW</sequence>
<gene>
    <name evidence="1" type="ORF">DEJ50_01165</name>
</gene>
<dbReference type="AlphaFoldDB" id="A0A5P2CUX9"/>
<reference evidence="1 2" key="1">
    <citation type="submission" date="2018-05" db="EMBL/GenBank/DDBJ databases">
        <title>Streptomyces venezuelae.</title>
        <authorList>
            <person name="Kim W."/>
            <person name="Lee N."/>
            <person name="Cho B.-K."/>
        </authorList>
    </citation>
    <scope>NUCLEOTIDE SEQUENCE [LARGE SCALE GENOMIC DNA]</scope>
    <source>
        <strain evidence="1 2">ATCC 21782</strain>
    </source>
</reference>
<dbReference type="EMBL" id="CP029190">
    <property type="protein sequence ID" value="QES46665.1"/>
    <property type="molecule type" value="Genomic_DNA"/>
</dbReference>
<accession>A0A5P2CUX9</accession>
<name>A0A5P2CUX9_STRVZ</name>